<evidence type="ECO:0000256" key="6">
    <source>
        <dbReference type="ARBA" id="ARBA00022748"/>
    </source>
</evidence>
<feature type="compositionally biased region" description="Polar residues" evidence="10">
    <location>
        <begin position="659"/>
        <end position="670"/>
    </location>
</feature>
<dbReference type="Proteomes" id="UP000317839">
    <property type="component" value="Unassembled WGS sequence"/>
</dbReference>
<evidence type="ECO:0000256" key="7">
    <source>
        <dbReference type="ARBA" id="ARBA00022989"/>
    </source>
</evidence>
<dbReference type="GO" id="GO:0020037">
    <property type="term" value="F:heme binding"/>
    <property type="evidence" value="ECO:0007669"/>
    <property type="project" value="InterPro"/>
</dbReference>
<comment type="subcellular location">
    <subcellularLocation>
        <location evidence="1">Cell inner membrane</location>
        <topology evidence="1">Multi-pass membrane protein</topology>
    </subcellularLocation>
</comment>
<feature type="compositionally biased region" description="Basic and acidic residues" evidence="10">
    <location>
        <begin position="644"/>
        <end position="658"/>
    </location>
</feature>
<dbReference type="InterPro" id="IPR003567">
    <property type="entry name" value="Cyt_c_biogenesis"/>
</dbReference>
<evidence type="ECO:0000256" key="11">
    <source>
        <dbReference type="SAM" id="Phobius"/>
    </source>
</evidence>
<feature type="domain" description="Cytochrome c-type biogenesis protein CcmF C-terminal" evidence="13">
    <location>
        <begin position="316"/>
        <end position="637"/>
    </location>
</feature>
<keyword evidence="3" id="KW-1003">Cell membrane</keyword>
<feature type="transmembrane region" description="Helical" evidence="11">
    <location>
        <begin position="447"/>
        <end position="468"/>
    </location>
</feature>
<dbReference type="GO" id="GO:0015232">
    <property type="term" value="F:heme transmembrane transporter activity"/>
    <property type="evidence" value="ECO:0007669"/>
    <property type="project" value="InterPro"/>
</dbReference>
<dbReference type="PRINTS" id="PR01411">
    <property type="entry name" value="CCMFBIOGNSIS"/>
</dbReference>
<dbReference type="Pfam" id="PF16327">
    <property type="entry name" value="CcmF_C"/>
    <property type="match status" value="1"/>
</dbReference>
<keyword evidence="5 11" id="KW-0812">Transmembrane</keyword>
<evidence type="ECO:0000259" key="13">
    <source>
        <dbReference type="Pfam" id="PF16327"/>
    </source>
</evidence>
<keyword evidence="14" id="KW-0456">Lyase</keyword>
<feature type="transmembrane region" description="Helical" evidence="11">
    <location>
        <begin position="250"/>
        <end position="267"/>
    </location>
</feature>
<evidence type="ECO:0000259" key="12">
    <source>
        <dbReference type="Pfam" id="PF01578"/>
    </source>
</evidence>
<evidence type="ECO:0000256" key="1">
    <source>
        <dbReference type="ARBA" id="ARBA00004429"/>
    </source>
</evidence>
<comment type="function">
    <text evidence="9">Required for the biogenesis of c-type cytochromes. Possible subunit of a heme lyase.</text>
</comment>
<dbReference type="InterPro" id="IPR002541">
    <property type="entry name" value="Cyt_c_assembly"/>
</dbReference>
<feature type="transmembrane region" description="Helical" evidence="11">
    <location>
        <begin position="274"/>
        <end position="294"/>
    </location>
</feature>
<feature type="transmembrane region" description="Helical" evidence="11">
    <location>
        <begin position="178"/>
        <end position="198"/>
    </location>
</feature>
<evidence type="ECO:0000256" key="2">
    <source>
        <dbReference type="ARBA" id="ARBA00009186"/>
    </source>
</evidence>
<gene>
    <name evidence="14" type="ORF">FLL45_19945</name>
</gene>
<sequence>MHAELGQYLIILAFFMCMSLAIFPMIGSFTKNAVLIHSARPLTYLIFTSLLGAFLCLEYSFLIDDFSVSYVASHSNSLLPTIYKITAVWGGHEGSFLLWVLTLAGWMLFVALRTQHFPLIRYCRILSVLGFICLGFVSFMLFTSNPFERTLPFVPIDGSDLNPLLQDLAMIIHPPMLYMGYVGFAVAFAFAIAALIEGKWDAAWARRTRPWAIAAWVCLTIGMMLGSWWAYYELGWGGWWFWDPSENASFMPWIAGTALIHSLAVTDKRDSFKGWTLALSLVTFSLCLFGTFLIRSGVITSVHAFSNDPERGVFILMFLLVIVGASILLFITRAGGITKKVNFDFYSKDMFLLLNNILLISATFVVFFGTIYPMIAEAFGRKLSVGAPWFNAIFPWPMFMLFVLLGIGPLLNWKRHDFSKLIPVLVKIAIVALVLSLIATFSLGEFYLWVLSGLFLSFWIAGSSMFFLSHTTRHANWQSKLSKLSNANLGMVIAHLGVAVTLIGIIISSLHSVEKDLRVGVGQTVEVGGYEFRMLKSEYIKGQNYEASRVSFMVSENGDEITVLAPEKRYYLAGKQIMTEASIDPGLTRDIYVSLGEALDDKQQVWAVRIYVKPFIRWIWMGAIFMGIGGIIAALDRRFRQLPKTAHDSHKTPDKETTQDPIGTTVGESA</sequence>
<evidence type="ECO:0000256" key="5">
    <source>
        <dbReference type="ARBA" id="ARBA00022692"/>
    </source>
</evidence>
<protein>
    <submittedName>
        <fullName evidence="14">Heme lyase CcmF/NrfE family subunit</fullName>
    </submittedName>
</protein>
<evidence type="ECO:0000313" key="15">
    <source>
        <dbReference type="Proteomes" id="UP000317839"/>
    </source>
</evidence>
<keyword evidence="6" id="KW-0201">Cytochrome c-type biogenesis</keyword>
<comment type="similarity">
    <text evidence="2">Belongs to the CcmF/CycK/Ccl1/NrfE/CcsA family.</text>
</comment>
<keyword evidence="15" id="KW-1185">Reference proteome</keyword>
<evidence type="ECO:0000256" key="10">
    <source>
        <dbReference type="SAM" id="MobiDB-lite"/>
    </source>
</evidence>
<evidence type="ECO:0000256" key="8">
    <source>
        <dbReference type="ARBA" id="ARBA00023136"/>
    </source>
</evidence>
<reference evidence="14 15" key="1">
    <citation type="submission" date="2019-06" db="EMBL/GenBank/DDBJ databases">
        <title>Draft genome of Aliikangiella marina GYP-15.</title>
        <authorList>
            <person name="Wang G."/>
        </authorList>
    </citation>
    <scope>NUCLEOTIDE SEQUENCE [LARGE SCALE GENOMIC DNA]</scope>
    <source>
        <strain evidence="14 15">GYP-15</strain>
    </source>
</reference>
<proteinExistence type="inferred from homology"/>
<feature type="transmembrane region" description="Helical" evidence="11">
    <location>
        <begin position="42"/>
        <end position="63"/>
    </location>
</feature>
<evidence type="ECO:0000256" key="9">
    <source>
        <dbReference type="ARBA" id="ARBA00037230"/>
    </source>
</evidence>
<dbReference type="NCBIfam" id="NF007691">
    <property type="entry name" value="PRK10369.1"/>
    <property type="match status" value="1"/>
</dbReference>
<dbReference type="RefSeq" id="WP_142943828.1">
    <property type="nucleotide sequence ID" value="NZ_VIKR01000006.1"/>
</dbReference>
<comment type="caution">
    <text evidence="14">The sequence shown here is derived from an EMBL/GenBank/DDBJ whole genome shotgun (WGS) entry which is preliminary data.</text>
</comment>
<organism evidence="14 15">
    <name type="scientific">Aliikangiella marina</name>
    <dbReference type="NCBI Taxonomy" id="1712262"/>
    <lineage>
        <taxon>Bacteria</taxon>
        <taxon>Pseudomonadati</taxon>
        <taxon>Pseudomonadota</taxon>
        <taxon>Gammaproteobacteria</taxon>
        <taxon>Oceanospirillales</taxon>
        <taxon>Pleioneaceae</taxon>
        <taxon>Aliikangiella</taxon>
    </lineage>
</organism>
<dbReference type="PANTHER" id="PTHR43653:SF1">
    <property type="entry name" value="CYTOCHROME C-TYPE BIOGENESIS PROTEIN CCMF"/>
    <property type="match status" value="1"/>
</dbReference>
<dbReference type="PANTHER" id="PTHR43653">
    <property type="entry name" value="CYTOCHROME C ASSEMBLY PROTEIN-RELATED"/>
    <property type="match status" value="1"/>
</dbReference>
<feature type="domain" description="Cytochrome c assembly protein" evidence="12">
    <location>
        <begin position="89"/>
        <end position="296"/>
    </location>
</feature>
<name>A0A545T2J4_9GAMM</name>
<feature type="transmembrane region" description="Helical" evidence="11">
    <location>
        <begin position="314"/>
        <end position="331"/>
    </location>
</feature>
<dbReference type="AlphaFoldDB" id="A0A545T2J4"/>
<dbReference type="GO" id="GO:0005886">
    <property type="term" value="C:plasma membrane"/>
    <property type="evidence" value="ECO:0007669"/>
    <property type="project" value="UniProtKB-SubCell"/>
</dbReference>
<dbReference type="GO" id="GO:0017004">
    <property type="term" value="P:cytochrome complex assembly"/>
    <property type="evidence" value="ECO:0007669"/>
    <property type="project" value="UniProtKB-KW"/>
</dbReference>
<accession>A0A545T2J4</accession>
<dbReference type="EMBL" id="VIKR01000006">
    <property type="protein sequence ID" value="TQV71429.1"/>
    <property type="molecule type" value="Genomic_DNA"/>
</dbReference>
<keyword evidence="7 11" id="KW-1133">Transmembrane helix</keyword>
<feature type="transmembrane region" description="Helical" evidence="11">
    <location>
        <begin position="424"/>
        <end position="441"/>
    </location>
</feature>
<feature type="transmembrane region" description="Helical" evidence="11">
    <location>
        <begin position="6"/>
        <end position="30"/>
    </location>
</feature>
<evidence type="ECO:0000256" key="3">
    <source>
        <dbReference type="ARBA" id="ARBA00022475"/>
    </source>
</evidence>
<keyword evidence="8 11" id="KW-0472">Membrane</keyword>
<dbReference type="NCBIfam" id="TIGR00353">
    <property type="entry name" value="nrfE"/>
    <property type="match status" value="1"/>
</dbReference>
<dbReference type="InterPro" id="IPR032523">
    <property type="entry name" value="CcmF_C"/>
</dbReference>
<keyword evidence="4" id="KW-0997">Cell inner membrane</keyword>
<feature type="transmembrane region" description="Helical" evidence="11">
    <location>
        <begin position="392"/>
        <end position="412"/>
    </location>
</feature>
<dbReference type="InterPro" id="IPR003568">
    <property type="entry name" value="Cyt_c_biogenesis_CcmF"/>
</dbReference>
<feature type="transmembrane region" description="Helical" evidence="11">
    <location>
        <begin position="210"/>
        <end position="230"/>
    </location>
</feature>
<feature type="transmembrane region" description="Helical" evidence="11">
    <location>
        <begin position="352"/>
        <end position="372"/>
    </location>
</feature>
<dbReference type="PRINTS" id="PR01410">
    <property type="entry name" value="CCBIOGENESIS"/>
</dbReference>
<dbReference type="Pfam" id="PF01578">
    <property type="entry name" value="Cytochrom_C_asm"/>
    <property type="match status" value="1"/>
</dbReference>
<feature type="transmembrane region" description="Helical" evidence="11">
    <location>
        <begin position="96"/>
        <end position="113"/>
    </location>
</feature>
<evidence type="ECO:0000313" key="14">
    <source>
        <dbReference type="EMBL" id="TQV71429.1"/>
    </source>
</evidence>
<feature type="transmembrane region" description="Helical" evidence="11">
    <location>
        <begin position="489"/>
        <end position="510"/>
    </location>
</feature>
<dbReference type="OrthoDB" id="9761451at2"/>
<feature type="transmembrane region" description="Helical" evidence="11">
    <location>
        <begin position="615"/>
        <end position="635"/>
    </location>
</feature>
<feature type="region of interest" description="Disordered" evidence="10">
    <location>
        <begin position="644"/>
        <end position="670"/>
    </location>
</feature>
<evidence type="ECO:0000256" key="4">
    <source>
        <dbReference type="ARBA" id="ARBA00022519"/>
    </source>
</evidence>
<dbReference type="GO" id="GO:0016829">
    <property type="term" value="F:lyase activity"/>
    <property type="evidence" value="ECO:0007669"/>
    <property type="project" value="UniProtKB-KW"/>
</dbReference>
<feature type="transmembrane region" description="Helical" evidence="11">
    <location>
        <begin position="125"/>
        <end position="143"/>
    </location>
</feature>